<protein>
    <submittedName>
        <fullName evidence="2">Uncharacterized protein</fullName>
    </submittedName>
</protein>
<comment type="caution">
    <text evidence="2">The sequence shown here is derived from an EMBL/GenBank/DDBJ whole genome shotgun (WGS) entry which is preliminary data.</text>
</comment>
<gene>
    <name evidence="2" type="ORF">B296_00037369</name>
</gene>
<evidence type="ECO:0000256" key="1">
    <source>
        <dbReference type="SAM" id="MobiDB-lite"/>
    </source>
</evidence>
<proteinExistence type="predicted"/>
<accession>A0A426XRX7</accession>
<dbReference type="AlphaFoldDB" id="A0A426XRX7"/>
<reference evidence="2 3" key="1">
    <citation type="journal article" date="2014" name="Agronomy (Basel)">
        <title>A Draft Genome Sequence for Ensete ventricosum, the Drought-Tolerant Tree Against Hunger.</title>
        <authorList>
            <person name="Harrison J."/>
            <person name="Moore K.A."/>
            <person name="Paszkiewicz K."/>
            <person name="Jones T."/>
            <person name="Grant M."/>
            <person name="Ambacheew D."/>
            <person name="Muzemil S."/>
            <person name="Studholme D.J."/>
        </authorList>
    </citation>
    <scope>NUCLEOTIDE SEQUENCE [LARGE SCALE GENOMIC DNA]</scope>
</reference>
<evidence type="ECO:0000313" key="3">
    <source>
        <dbReference type="Proteomes" id="UP000287651"/>
    </source>
</evidence>
<sequence>MTAGHLTITAGDDSEESIPKTDIAFQQITIQGSASITEVTPSQNKEASAERALYDGESSNEHSTIISEMVAFDGLFTVEVAKRCTRVAKRCRGQPGDTRHLERGQGRLGSRRRFASAEERTTWPCFEWGSAVAPTDRLGSHVNNDGVKRGRLLAGVGASRGGEGIIEPCVRLLPALVDAGLQLTQGTESSPDLVDAFPVADPPQHDVPVERLPLAAAAFCVRL</sequence>
<dbReference type="EMBL" id="AMZH03017983">
    <property type="protein sequence ID" value="RRT42238.1"/>
    <property type="molecule type" value="Genomic_DNA"/>
</dbReference>
<organism evidence="2 3">
    <name type="scientific">Ensete ventricosum</name>
    <name type="common">Abyssinian banana</name>
    <name type="synonym">Musa ensete</name>
    <dbReference type="NCBI Taxonomy" id="4639"/>
    <lineage>
        <taxon>Eukaryota</taxon>
        <taxon>Viridiplantae</taxon>
        <taxon>Streptophyta</taxon>
        <taxon>Embryophyta</taxon>
        <taxon>Tracheophyta</taxon>
        <taxon>Spermatophyta</taxon>
        <taxon>Magnoliopsida</taxon>
        <taxon>Liliopsida</taxon>
        <taxon>Zingiberales</taxon>
        <taxon>Musaceae</taxon>
        <taxon>Ensete</taxon>
    </lineage>
</organism>
<feature type="region of interest" description="Disordered" evidence="1">
    <location>
        <begin position="94"/>
        <end position="113"/>
    </location>
</feature>
<dbReference type="Proteomes" id="UP000287651">
    <property type="component" value="Unassembled WGS sequence"/>
</dbReference>
<name>A0A426XRX7_ENSVE</name>
<evidence type="ECO:0000313" key="2">
    <source>
        <dbReference type="EMBL" id="RRT42238.1"/>
    </source>
</evidence>